<dbReference type="RefSeq" id="WP_057656701.1">
    <property type="nucleotide sequence ID" value="NZ_LDJL01000001.1"/>
</dbReference>
<dbReference type="Gene3D" id="1.10.3210.10">
    <property type="entry name" value="Hypothetical protein af1432"/>
    <property type="match status" value="1"/>
</dbReference>
<protein>
    <submittedName>
        <fullName evidence="1">N-methyl-D-aspartate receptor NMDAR2C subunit</fullName>
    </submittedName>
</protein>
<sequence>MIGRADSWQRAWRGIGADGDGDEVLAGLLAAYAQPHRHYHTLQHLDECLQGFEQGRVLALHPHEVELALWFHDAVYEVKAADNEQRSADWAAQALQQANVADACIARVHALIMATCHRALPVSADAQLLVDIDLSILGAAPARFAEYERQIRQEYAYVPGFLFKRKRGEILRGFLDRPRIYSTALFHDRLEAAARANLAGAVA</sequence>
<reference evidence="1 2" key="1">
    <citation type="submission" date="2015-05" db="EMBL/GenBank/DDBJ databases">
        <title>Genome sequencing and analysis of members of genus Stenotrophomonas.</title>
        <authorList>
            <person name="Patil P.P."/>
            <person name="Midha S."/>
            <person name="Patil P.B."/>
        </authorList>
    </citation>
    <scope>NUCLEOTIDE SEQUENCE [LARGE SCALE GENOMIC DNA]</scope>
    <source>
        <strain evidence="1 2">DSM 21858</strain>
    </source>
</reference>
<evidence type="ECO:0000313" key="1">
    <source>
        <dbReference type="EMBL" id="KRG72033.1"/>
    </source>
</evidence>
<dbReference type="PATRIC" id="fig|344882.3.peg.164"/>
<accession>A0A0R0D1T6</accession>
<name>A0A0R0D1T6_9GAMM</name>
<comment type="caution">
    <text evidence="1">The sequence shown here is derived from an EMBL/GenBank/DDBJ whole genome shotgun (WGS) entry which is preliminary data.</text>
</comment>
<dbReference type="InterPro" id="IPR009218">
    <property type="entry name" value="HD_phosphohydro"/>
</dbReference>
<dbReference type="AlphaFoldDB" id="A0A0R0D1T6"/>
<dbReference type="EMBL" id="LDJL01000001">
    <property type="protein sequence ID" value="KRG72033.1"/>
    <property type="molecule type" value="Genomic_DNA"/>
</dbReference>
<keyword evidence="1" id="KW-0675">Receptor</keyword>
<organism evidence="1 2">
    <name type="scientific">Pseudoxanthomonas dokdonensis</name>
    <dbReference type="NCBI Taxonomy" id="344882"/>
    <lineage>
        <taxon>Bacteria</taxon>
        <taxon>Pseudomonadati</taxon>
        <taxon>Pseudomonadota</taxon>
        <taxon>Gammaproteobacteria</taxon>
        <taxon>Lysobacterales</taxon>
        <taxon>Lysobacteraceae</taxon>
        <taxon>Pseudoxanthomonas</taxon>
    </lineage>
</organism>
<dbReference type="PIRSF" id="PIRSF035170">
    <property type="entry name" value="HD_phosphohydro"/>
    <property type="match status" value="1"/>
</dbReference>
<dbReference type="PANTHER" id="PTHR21174">
    <property type="match status" value="1"/>
</dbReference>
<proteinExistence type="predicted"/>
<dbReference type="PANTHER" id="PTHR21174:SF0">
    <property type="entry name" value="HD PHOSPHOHYDROLASE FAMILY PROTEIN-RELATED"/>
    <property type="match status" value="1"/>
</dbReference>
<keyword evidence="2" id="KW-1185">Reference proteome</keyword>
<gene>
    <name evidence="1" type="ORF">ABB29_00800</name>
</gene>
<dbReference type="OrthoDB" id="9808993at2"/>
<evidence type="ECO:0000313" key="2">
    <source>
        <dbReference type="Proteomes" id="UP000052052"/>
    </source>
</evidence>
<dbReference type="Proteomes" id="UP000052052">
    <property type="component" value="Unassembled WGS sequence"/>
</dbReference>
<dbReference type="SUPFAM" id="SSF109604">
    <property type="entry name" value="HD-domain/PDEase-like"/>
    <property type="match status" value="1"/>
</dbReference>